<dbReference type="InterPro" id="IPR000917">
    <property type="entry name" value="Sulfatase_N"/>
</dbReference>
<reference evidence="9 10" key="1">
    <citation type="submission" date="2019-02" db="EMBL/GenBank/DDBJ databases">
        <title>Deep-cultivation of Planctomycetes and their phenomic and genomic characterization uncovers novel biology.</title>
        <authorList>
            <person name="Wiegand S."/>
            <person name="Jogler M."/>
            <person name="Boedeker C."/>
            <person name="Pinto D."/>
            <person name="Vollmers J."/>
            <person name="Rivas-Marin E."/>
            <person name="Kohn T."/>
            <person name="Peeters S.H."/>
            <person name="Heuer A."/>
            <person name="Rast P."/>
            <person name="Oberbeckmann S."/>
            <person name="Bunk B."/>
            <person name="Jeske O."/>
            <person name="Meyerdierks A."/>
            <person name="Storesund J.E."/>
            <person name="Kallscheuer N."/>
            <person name="Luecker S."/>
            <person name="Lage O.M."/>
            <person name="Pohl T."/>
            <person name="Merkel B.J."/>
            <person name="Hornburger P."/>
            <person name="Mueller R.-W."/>
            <person name="Bruemmer F."/>
            <person name="Labrenz M."/>
            <person name="Spormann A.M."/>
            <person name="Op Den Camp H."/>
            <person name="Overmann J."/>
            <person name="Amann R."/>
            <person name="Jetten M.S.M."/>
            <person name="Mascher T."/>
            <person name="Medema M.H."/>
            <person name="Devos D.P."/>
            <person name="Kaster A.-K."/>
            <person name="Ovreas L."/>
            <person name="Rohde M."/>
            <person name="Galperin M.Y."/>
            <person name="Jogler C."/>
        </authorList>
    </citation>
    <scope>NUCLEOTIDE SEQUENCE [LARGE SCALE GENOMIC DNA]</scope>
    <source>
        <strain evidence="9 10">CA13</strain>
    </source>
</reference>
<comment type="similarity">
    <text evidence="2">Belongs to the sulfatase family.</text>
</comment>
<evidence type="ECO:0000256" key="1">
    <source>
        <dbReference type="ARBA" id="ARBA00001913"/>
    </source>
</evidence>
<keyword evidence="4" id="KW-0732">Signal</keyword>
<dbReference type="PANTHER" id="PTHR45953:SF1">
    <property type="entry name" value="IDURONATE 2-SULFATASE"/>
    <property type="match status" value="1"/>
</dbReference>
<evidence type="ECO:0000256" key="5">
    <source>
        <dbReference type="ARBA" id="ARBA00022801"/>
    </source>
</evidence>
<accession>A0A5C5ZB20</accession>
<dbReference type="Proteomes" id="UP000315010">
    <property type="component" value="Unassembled WGS sequence"/>
</dbReference>
<feature type="region of interest" description="Disordered" evidence="7">
    <location>
        <begin position="468"/>
        <end position="497"/>
    </location>
</feature>
<dbReference type="Gene3D" id="3.40.720.10">
    <property type="entry name" value="Alkaline Phosphatase, subunit A"/>
    <property type="match status" value="1"/>
</dbReference>
<comment type="caution">
    <text evidence="9">The sequence shown here is derived from an EMBL/GenBank/DDBJ whole genome shotgun (WGS) entry which is preliminary data.</text>
</comment>
<feature type="domain" description="Sulfatase N-terminal" evidence="8">
    <location>
        <begin position="50"/>
        <end position="374"/>
    </location>
</feature>
<proteinExistence type="inferred from homology"/>
<evidence type="ECO:0000256" key="2">
    <source>
        <dbReference type="ARBA" id="ARBA00008779"/>
    </source>
</evidence>
<evidence type="ECO:0000256" key="4">
    <source>
        <dbReference type="ARBA" id="ARBA00022729"/>
    </source>
</evidence>
<name>A0A5C5ZB20_9BACT</name>
<dbReference type="CDD" id="cd16030">
    <property type="entry name" value="iduronate-2-sulfatase"/>
    <property type="match status" value="1"/>
</dbReference>
<feature type="compositionally biased region" description="Basic and acidic residues" evidence="7">
    <location>
        <begin position="474"/>
        <end position="489"/>
    </location>
</feature>
<dbReference type="AlphaFoldDB" id="A0A5C5ZB20"/>
<evidence type="ECO:0000313" key="9">
    <source>
        <dbReference type="EMBL" id="TWT84348.1"/>
    </source>
</evidence>
<evidence type="ECO:0000259" key="8">
    <source>
        <dbReference type="Pfam" id="PF00884"/>
    </source>
</evidence>
<evidence type="ECO:0000256" key="3">
    <source>
        <dbReference type="ARBA" id="ARBA00022723"/>
    </source>
</evidence>
<evidence type="ECO:0000256" key="7">
    <source>
        <dbReference type="SAM" id="MobiDB-lite"/>
    </source>
</evidence>
<keyword evidence="3" id="KW-0479">Metal-binding</keyword>
<keyword evidence="6" id="KW-0106">Calcium</keyword>
<dbReference type="SUPFAM" id="SSF53649">
    <property type="entry name" value="Alkaline phosphatase-like"/>
    <property type="match status" value="1"/>
</dbReference>
<dbReference type="OrthoDB" id="9763552at2"/>
<dbReference type="GO" id="GO:0046872">
    <property type="term" value="F:metal ion binding"/>
    <property type="evidence" value="ECO:0007669"/>
    <property type="project" value="UniProtKB-KW"/>
</dbReference>
<dbReference type="GO" id="GO:0047753">
    <property type="term" value="F:choline-sulfatase activity"/>
    <property type="evidence" value="ECO:0007669"/>
    <property type="project" value="UniProtKB-EC"/>
</dbReference>
<sequence>MKIYPAPHRLANVLFFESRYFRLALAVVFLTMTFADASVDAKEGGNPQRPNVLFIAIDDLNDWVGFLNGNPNVQTPNMDRLAARSVVFTNAQCPAPACVPSRNAMFTSLHPTTTGMYTNGCGNFRKAEITKEAVTLPQHFMQNGYRAEGVGKITHSTDTASWHEFGKVTAEKHLPNHEGYWQHWGMLDVEKEEMVDWKRAQWTVGRIKKGLPEPFFLACGFHLPHVDWHAPKAYLEKFPVDEIELPPINLDDYDDIPGRENSGELFKKRYLDTGKAKQAVQGYLGCIHFVDECVGQLVDALDDSQFKDNTIIVLWSDHGMHVGEKLRYGKFALWEESAHAPLLFSAPSLGIEPGRCDEVANLIDIYPTLIDLCGLPKRDGLDGISLMPQLQDPTTERASPSMTSNRQYQNTLRTKRWRYIRSQDGSDELYDHDHDPNEWRNLADNPEYASVIKELSAFIPIEQAMDLANSPENVARREASQKKQREKKQTVKKGKSK</sequence>
<evidence type="ECO:0000256" key="6">
    <source>
        <dbReference type="ARBA" id="ARBA00022837"/>
    </source>
</evidence>
<dbReference type="RefSeq" id="WP_146402027.1">
    <property type="nucleotide sequence ID" value="NZ_SJPJ01000001.1"/>
</dbReference>
<keyword evidence="5 9" id="KW-0378">Hydrolase</keyword>
<dbReference type="InterPro" id="IPR017850">
    <property type="entry name" value="Alkaline_phosphatase_core_sf"/>
</dbReference>
<comment type="cofactor">
    <cofactor evidence="1">
        <name>Ca(2+)</name>
        <dbReference type="ChEBI" id="CHEBI:29108"/>
    </cofactor>
</comment>
<dbReference type="PANTHER" id="PTHR45953">
    <property type="entry name" value="IDURONATE 2-SULFATASE"/>
    <property type="match status" value="1"/>
</dbReference>
<dbReference type="InterPro" id="IPR035874">
    <property type="entry name" value="IDS"/>
</dbReference>
<organism evidence="9 10">
    <name type="scientific">Novipirellula herctigrandis</name>
    <dbReference type="NCBI Taxonomy" id="2527986"/>
    <lineage>
        <taxon>Bacteria</taxon>
        <taxon>Pseudomonadati</taxon>
        <taxon>Planctomycetota</taxon>
        <taxon>Planctomycetia</taxon>
        <taxon>Pirellulales</taxon>
        <taxon>Pirellulaceae</taxon>
        <taxon>Novipirellula</taxon>
    </lineage>
</organism>
<dbReference type="GO" id="GO:0004423">
    <property type="term" value="F:iduronate-2-sulfatase activity"/>
    <property type="evidence" value="ECO:0007669"/>
    <property type="project" value="InterPro"/>
</dbReference>
<dbReference type="EMBL" id="SJPJ01000001">
    <property type="protein sequence ID" value="TWT84348.1"/>
    <property type="molecule type" value="Genomic_DNA"/>
</dbReference>
<dbReference type="EC" id="3.1.6.6" evidence="9"/>
<dbReference type="Pfam" id="PF00884">
    <property type="entry name" value="Sulfatase"/>
    <property type="match status" value="1"/>
</dbReference>
<evidence type="ECO:0000313" key="10">
    <source>
        <dbReference type="Proteomes" id="UP000315010"/>
    </source>
</evidence>
<protein>
    <submittedName>
        <fullName evidence="9">Choline-sulfatase</fullName>
        <ecNumber evidence="9">3.1.6.6</ecNumber>
    </submittedName>
</protein>
<gene>
    <name evidence="9" type="primary">betC_27</name>
    <name evidence="9" type="ORF">CA13_58250</name>
</gene>
<keyword evidence="10" id="KW-1185">Reference proteome</keyword>
<dbReference type="GO" id="GO:0005737">
    <property type="term" value="C:cytoplasm"/>
    <property type="evidence" value="ECO:0007669"/>
    <property type="project" value="TreeGrafter"/>
</dbReference>